<organism evidence="2 3">
    <name type="scientific">Ornithinimicrobium tianjinense</name>
    <dbReference type="NCBI Taxonomy" id="1195761"/>
    <lineage>
        <taxon>Bacteria</taxon>
        <taxon>Bacillati</taxon>
        <taxon>Actinomycetota</taxon>
        <taxon>Actinomycetes</taxon>
        <taxon>Micrococcales</taxon>
        <taxon>Ornithinimicrobiaceae</taxon>
        <taxon>Ornithinimicrobium</taxon>
    </lineage>
</organism>
<dbReference type="AlphaFoldDB" id="A0A917BKR8"/>
<evidence type="ECO:0000313" key="3">
    <source>
        <dbReference type="Proteomes" id="UP000605670"/>
    </source>
</evidence>
<comment type="caution">
    <text evidence="2">The sequence shown here is derived from an EMBL/GenBank/DDBJ whole genome shotgun (WGS) entry which is preliminary data.</text>
</comment>
<name>A0A917BKR8_9MICO</name>
<reference evidence="2" key="2">
    <citation type="submission" date="2020-09" db="EMBL/GenBank/DDBJ databases">
        <authorList>
            <person name="Sun Q."/>
            <person name="Zhou Y."/>
        </authorList>
    </citation>
    <scope>NUCLEOTIDE SEQUENCE</scope>
    <source>
        <strain evidence="2">CGMCC 1.12160</strain>
    </source>
</reference>
<keyword evidence="3" id="KW-1185">Reference proteome</keyword>
<dbReference type="RefSeq" id="WP_188429803.1">
    <property type="nucleotide sequence ID" value="NZ_BAABKH010000001.1"/>
</dbReference>
<dbReference type="SUPFAM" id="SSF50118">
    <property type="entry name" value="Cell growth inhibitor/plasmid maintenance toxic component"/>
    <property type="match status" value="1"/>
</dbReference>
<sequence>MSSSGNLPEAEHPPTQVLTPGTAQPAAYSYGPVDDDLADPGEVAWAWVTFEEDARRGKDRPVLVVGRDGDRLLALQLTSRDHDLDAAQEAAEGRFWVDIGAGAWDRRRRPSEARVNRLLRLDPSVVRRPGVPLDPGLFAEVMTQVRRYFPVP</sequence>
<accession>A0A917BKR8</accession>
<protein>
    <recommendedName>
        <fullName evidence="4">PemK-like, MazF-like toxin of type II toxin-antitoxin system</fullName>
    </recommendedName>
</protein>
<dbReference type="Pfam" id="PF02452">
    <property type="entry name" value="PemK_toxin"/>
    <property type="match status" value="1"/>
</dbReference>
<dbReference type="Proteomes" id="UP000605670">
    <property type="component" value="Unassembled WGS sequence"/>
</dbReference>
<gene>
    <name evidence="2" type="ORF">GCM10011366_16880</name>
</gene>
<dbReference type="GO" id="GO:0003677">
    <property type="term" value="F:DNA binding"/>
    <property type="evidence" value="ECO:0007669"/>
    <property type="project" value="InterPro"/>
</dbReference>
<dbReference type="InterPro" id="IPR003477">
    <property type="entry name" value="PemK-like"/>
</dbReference>
<feature type="region of interest" description="Disordered" evidence="1">
    <location>
        <begin position="1"/>
        <end position="34"/>
    </location>
</feature>
<proteinExistence type="predicted"/>
<evidence type="ECO:0008006" key="4">
    <source>
        <dbReference type="Google" id="ProtNLM"/>
    </source>
</evidence>
<dbReference type="EMBL" id="BMEM01000002">
    <property type="protein sequence ID" value="GGF49619.1"/>
    <property type="molecule type" value="Genomic_DNA"/>
</dbReference>
<evidence type="ECO:0000256" key="1">
    <source>
        <dbReference type="SAM" id="MobiDB-lite"/>
    </source>
</evidence>
<evidence type="ECO:0000313" key="2">
    <source>
        <dbReference type="EMBL" id="GGF49619.1"/>
    </source>
</evidence>
<reference evidence="2" key="1">
    <citation type="journal article" date="2014" name="Int. J. Syst. Evol. Microbiol.">
        <title>Complete genome sequence of Corynebacterium casei LMG S-19264T (=DSM 44701T), isolated from a smear-ripened cheese.</title>
        <authorList>
            <consortium name="US DOE Joint Genome Institute (JGI-PGF)"/>
            <person name="Walter F."/>
            <person name="Albersmeier A."/>
            <person name="Kalinowski J."/>
            <person name="Ruckert C."/>
        </authorList>
    </citation>
    <scope>NUCLEOTIDE SEQUENCE</scope>
    <source>
        <strain evidence="2">CGMCC 1.12160</strain>
    </source>
</reference>